<evidence type="ECO:0000256" key="1">
    <source>
        <dbReference type="SAM" id="MobiDB-lite"/>
    </source>
</evidence>
<feature type="region of interest" description="Disordered" evidence="1">
    <location>
        <begin position="889"/>
        <end position="933"/>
    </location>
</feature>
<feature type="region of interest" description="Disordered" evidence="1">
    <location>
        <begin position="984"/>
        <end position="1005"/>
    </location>
</feature>
<gene>
    <name evidence="2" type="ORF">BESB_037660</name>
</gene>
<feature type="compositionally biased region" description="Basic residues" evidence="1">
    <location>
        <begin position="103"/>
        <end position="116"/>
    </location>
</feature>
<feature type="region of interest" description="Disordered" evidence="1">
    <location>
        <begin position="1806"/>
        <end position="1857"/>
    </location>
</feature>
<proteinExistence type="predicted"/>
<feature type="compositionally biased region" description="Low complexity" evidence="1">
    <location>
        <begin position="892"/>
        <end position="904"/>
    </location>
</feature>
<feature type="compositionally biased region" description="Basic and acidic residues" evidence="1">
    <location>
        <begin position="1134"/>
        <end position="1148"/>
    </location>
</feature>
<feature type="compositionally biased region" description="Low complexity" evidence="1">
    <location>
        <begin position="468"/>
        <end position="485"/>
    </location>
</feature>
<dbReference type="OrthoDB" id="332067at2759"/>
<protein>
    <submittedName>
        <fullName evidence="2">Uncharacterized protein</fullName>
    </submittedName>
</protein>
<evidence type="ECO:0000313" key="2">
    <source>
        <dbReference type="EMBL" id="PFH37308.1"/>
    </source>
</evidence>
<feature type="region of interest" description="Disordered" evidence="1">
    <location>
        <begin position="1134"/>
        <end position="1162"/>
    </location>
</feature>
<dbReference type="VEuPathDB" id="ToxoDB:BESB_037660"/>
<feature type="compositionally biased region" description="Basic and acidic residues" evidence="1">
    <location>
        <begin position="1542"/>
        <end position="1552"/>
    </location>
</feature>
<feature type="compositionally biased region" description="Low complexity" evidence="1">
    <location>
        <begin position="1812"/>
        <end position="1824"/>
    </location>
</feature>
<sequence length="2801" mass="302133">MPALLRKRPVSQSLGAARLWLAADAEMTRRDDAEAGWDAEEPERGRQSASPAAIPLQGENDSLVEKKELAVCRRPWEAPTTRPDSCLVEAQWSGSDPRESTRRQRPRLGPHLRQTQKCRTPQPADSHHRSPSADAASPASFATTLAGSGPSSVSSLSASYSSPFAALFLASSSPVASFFPPSSCPAASPPGAGLLGPSCSESASLPASPCSCFSPSSPCWSPPPSSAVCFPSPSSASRLSASALSLAVSKPRLPALSGALGQLGASAAASYVPRALCFAGFTDFPAFVSLASARLVSVAPSMVWRCLSAVVSLLMSLCMRTLGPVCRTDRPRRTAPPPSGRGRAVASLSSVLRLCLLVSSGALMFAEPEGASAVAVQRGRGLYSQGSCGSVPHERQDFVSFSATPRGFSRLGNGFAQGLRSRLASSAPPSAFDPSPLRSALSFISSFSSSCVLNPGRGILEDAPEDTSASPWAAAARGSRSSLSSHQRRASLRLSRAAASSGIPSPRSSPALRADTPLGSPGDEGEEPLEGRSRYPASGRQRQASLEPQPFVRSLAGGGRASWSALFSARAPDSSGAADAEAEALHRSAGLEVWGEMLPLGAASSLVASGWLSSSSSGADDAASRTPPGQGRAPAISSELRHSAGESPLAPRYIAQLPSGEALLAQRHATLSASYLAGHREAFLRKEAAKGWMERLREREAFRRGLRFLSLPLDTILFYLVVSPSDGLMFLQDGGPYLLLQHLELQRQRSQAGLAALPAASPAVDLYDLRYAHHCVRQKVCQAALRLRAQLEDQLLERETERAMTAAAREVSGEGAWTADAQDTGEKKTLETVDGGVRGYYRLACRLVDQFFAALYARLPSRRGSERRDAALGDAGLLGQDFEGAGEDRTADALARAATASSEATEARLVPDGRGGRGSSQQEEEREKERAHKFRRTTMRIKRIWEAYRNQLFSEEELPPFERLEVLWNDHVSPLVELQEAQGVRNSPHAGASPSPPLSGDQEGSRTALVLRLPSLVFHSALADHEDLEEAEVALKWATLKAMLRLYELLCPDAYTLAGGTDVEALRRALKKKTDKIVEAERQAHARGVAALGEGALDTSEEDEAIAAATTPAGLVSSASLRRKRLKVLESLEDQEKRERERQQKARLEQPPLVASSPFDRDRRPEEKELLFPFEWLDGPWLDSVLARAQEKRLLGSWLGGAARRHSGSADLFEHLLRSQASLSPAEALRFVAAFLRRYPRRPGLSEVQATTALRASEAEARDREQEQSRGGERGDRGRAPSRASKPPSPHDEEDGEGVFPVQQRALAGALLVGALDRAAGIIEPISSRLHAQIVSVGRQLVHLRERVEEGRGKSFLDLHREDQQKRGDERRKRRRAQGLEADEKRSAETADEFLLQAEEKRGGDGFLESQQKLLLQQLVRQQDEQSELLNLVERQLIAGVFLFLDEAVRFLRPSETSAALDLAALSSSYSPEEMERSKSRSGETLRGESNLLLDTNRVLQTFVETQLFIYDVFRSLRVVLHQQKEEAQALQKSLHSAGEPRPQDGTEREAASRGARALADEPVRRVPFPSLASLRGRQGAEDAPGESPVEDVDGDDSSPEANGDSSTPLGAQSADVSWPPSATLEPSEVPQFVENLVDFYRRELFDDMLPSGLQLRLASHLHDISAVAYLPTLAPRIHPLAIPVHAVSAAIGETGGRPWHMQWMVYIHEAIRDPALLGKFHMGCRVSDLWSAVDSVVSFAPQPAGSSRARPHGSTAASPFGCFPAHGFLSFGLTVSAAYAVLTALFDIWKRTALTPRLPFAAQGDLGDAGGSSPSLGSASPTPSVSPPPGTGDSGTTTGGSGQSLEVSPEMAEAQRKAAAALEAREVAAERHMHPVGCCQGLRKWLWIRRLSEENGWPFYVSLFRNEMTSDVAAPDSQAEAVAALTPWLKQEEEELLLQGCADERERQVLKKTLQPQAAGAPAAASSLFARLVANGLTPARAACVFAGLVRRASHAPSLPHVFPASHVPLNYDPRSQCPYGEAVETARKLQKGVDYDASAASDELSRLRAGPDQDDEEEEQRFGRDTGPTTEKTLTPAQAAAAMARAGNGQQAAKAERQGMFPALYNHWREGKTLSRAAAYALWGRARFEAAAAAGAAASGPEVLNEEERKAEGEISLWQVKASEKRIKDAAEAAFRLRLREAATKGPVHSDECINSPAFLCRISPPVGAVAPSENVDTEAGKQPERQQYSSLLHKHTADFLTDMVLVDHQLEHARRMRAIRALAATRSGGDCPEVFEQLIGDAVQQTGVDSQVLRNSFAKEDLEQLSLGTEVEKSAAKEGKKRLDDCRAEVEAGRQLTRLHGREKEAAAKALFHYFNLKAFNRSLPPDTRIHFSDDLTEHSEGVTLHPTLSNYQLNMSDFREPPAIRLAGSIRTIPVLAHALLQQCVLLATYCYDVPSKLHLAPPPSVARYLWQYLPPGKAQQKHFAPPPPSGCFANPTHPHLPPSGRTGSTRAVTPLPASFSDKPPSIASLVNFASQVPALMQQQQSLGAACRELGNPGDAKHDDSLQNRVMAKAKEAAASFSRIEKEFEEGQEDAQSHRLLYSQKAGPQSESVGPGGAGNISQHADAEKDICVEAANAVRAAASDPTGTSGEGGGEETGADAVLDAIKQEKVQELQQSLMKLALDERWPFYIEAPGTTKPAVQPTAASETHSTERIGGHPQSPPDWQQLLTADEMLKVLKYAVVDREGVASPSLYSDLILSGACSTDRAMQIMEMQIAFNGHPPRFSFHVAVPLALRDTHLLPTTTMVRMPRIYKPP</sequence>
<feature type="region of interest" description="Disordered" evidence="1">
    <location>
        <begin position="617"/>
        <end position="641"/>
    </location>
</feature>
<reference evidence="2 3" key="1">
    <citation type="submission" date="2017-09" db="EMBL/GenBank/DDBJ databases">
        <title>Genome sequencing of Besnoitia besnoiti strain Bb-Ger1.</title>
        <authorList>
            <person name="Schares G."/>
            <person name="Venepally P."/>
            <person name="Lorenzi H.A."/>
        </authorList>
    </citation>
    <scope>NUCLEOTIDE SEQUENCE [LARGE SCALE GENOMIC DNA]</scope>
    <source>
        <strain evidence="2 3">Bb-Ger1</strain>
    </source>
</reference>
<dbReference type="GeneID" id="40308747"/>
<dbReference type="Proteomes" id="UP000224006">
    <property type="component" value="Chromosome II"/>
</dbReference>
<feature type="region of interest" description="Disordered" evidence="1">
    <location>
        <begin position="1356"/>
        <end position="1386"/>
    </location>
</feature>
<feature type="compositionally biased region" description="Basic and acidic residues" evidence="1">
    <location>
        <begin position="1257"/>
        <end position="1279"/>
    </location>
</feature>
<keyword evidence="3" id="KW-1185">Reference proteome</keyword>
<evidence type="ECO:0000313" key="3">
    <source>
        <dbReference type="Proteomes" id="UP000224006"/>
    </source>
</evidence>
<feature type="compositionally biased region" description="Low complexity" evidence="1">
    <location>
        <begin position="132"/>
        <end position="141"/>
    </location>
</feature>
<dbReference type="KEGG" id="bbes:BESB_037660"/>
<feature type="region of interest" description="Disordered" evidence="1">
    <location>
        <begin position="2464"/>
        <end position="2497"/>
    </location>
</feature>
<feature type="region of interest" description="Disordered" evidence="1">
    <location>
        <begin position="2588"/>
        <end position="2607"/>
    </location>
</feature>
<feature type="region of interest" description="Disordered" evidence="1">
    <location>
        <begin position="2680"/>
        <end position="2708"/>
    </location>
</feature>
<feature type="region of interest" description="Disordered" evidence="1">
    <location>
        <begin position="462"/>
        <end position="549"/>
    </location>
</feature>
<feature type="compositionally biased region" description="Basic and acidic residues" evidence="1">
    <location>
        <begin position="905"/>
        <end position="915"/>
    </location>
</feature>
<feature type="compositionally biased region" description="Acidic residues" evidence="1">
    <location>
        <begin position="1589"/>
        <end position="1599"/>
    </location>
</feature>
<feature type="compositionally biased region" description="Polar residues" evidence="1">
    <location>
        <begin position="1600"/>
        <end position="1611"/>
    </location>
</feature>
<comment type="caution">
    <text evidence="2">The sequence shown here is derived from an EMBL/GenBank/DDBJ whole genome shotgun (WGS) entry which is preliminary data.</text>
</comment>
<accession>A0A2A9MFN5</accession>
<feature type="compositionally biased region" description="Basic and acidic residues" evidence="1">
    <location>
        <begin position="1356"/>
        <end position="1371"/>
    </location>
</feature>
<organism evidence="2 3">
    <name type="scientific">Besnoitia besnoiti</name>
    <name type="common">Apicomplexan protozoan</name>
    <dbReference type="NCBI Taxonomy" id="94643"/>
    <lineage>
        <taxon>Eukaryota</taxon>
        <taxon>Sar</taxon>
        <taxon>Alveolata</taxon>
        <taxon>Apicomplexa</taxon>
        <taxon>Conoidasida</taxon>
        <taxon>Coccidia</taxon>
        <taxon>Eucoccidiorida</taxon>
        <taxon>Eimeriorina</taxon>
        <taxon>Sarcocystidae</taxon>
        <taxon>Besnoitia</taxon>
    </lineage>
</organism>
<feature type="region of interest" description="Disordered" evidence="1">
    <location>
        <begin position="1531"/>
        <end position="1626"/>
    </location>
</feature>
<feature type="region of interest" description="Disordered" evidence="1">
    <location>
        <begin position="22"/>
        <end position="141"/>
    </location>
</feature>
<feature type="region of interest" description="Disordered" evidence="1">
    <location>
        <begin position="2036"/>
        <end position="2075"/>
    </location>
</feature>
<feature type="compositionally biased region" description="Basic and acidic residues" evidence="1">
    <location>
        <begin position="63"/>
        <end position="76"/>
    </location>
</feature>
<feature type="region of interest" description="Disordered" evidence="1">
    <location>
        <begin position="1247"/>
        <end position="1297"/>
    </location>
</feature>
<dbReference type="RefSeq" id="XP_029221317.1">
    <property type="nucleotide sequence ID" value="XM_029362352.1"/>
</dbReference>
<dbReference type="EMBL" id="NWUJ01000002">
    <property type="protein sequence ID" value="PFH37308.1"/>
    <property type="molecule type" value="Genomic_DNA"/>
</dbReference>
<feature type="compositionally biased region" description="Low complexity" evidence="1">
    <location>
        <begin position="492"/>
        <end position="501"/>
    </location>
</feature>
<name>A0A2A9MFN5_BESBE</name>